<protein>
    <recommendedName>
        <fullName evidence="4">Beta/gamma crystallin</fullName>
    </recommendedName>
</protein>
<evidence type="ECO:0008006" key="4">
    <source>
        <dbReference type="Google" id="ProtNLM"/>
    </source>
</evidence>
<reference evidence="2 3" key="1">
    <citation type="submission" date="2019-03" db="EMBL/GenBank/DDBJ databases">
        <title>Genomic Encyclopedia of Type Strains, Phase IV (KMG-IV): sequencing the most valuable type-strain genomes for metagenomic binning, comparative biology and taxonomic classification.</title>
        <authorList>
            <person name="Goeker M."/>
        </authorList>
    </citation>
    <scope>NUCLEOTIDE SEQUENCE [LARGE SCALE GENOMIC DNA]</scope>
    <source>
        <strain evidence="2 3">DSM 22958</strain>
    </source>
</reference>
<dbReference type="Proteomes" id="UP000294881">
    <property type="component" value="Unassembled WGS sequence"/>
</dbReference>
<name>A0A4R2GTH0_9HYPH</name>
<evidence type="ECO:0000313" key="2">
    <source>
        <dbReference type="EMBL" id="TCO13790.1"/>
    </source>
</evidence>
<accession>A0A4R2GTH0</accession>
<proteinExistence type="predicted"/>
<sequence length="94" mass="10566">MSATTRPRPRPRFNGAIAALALAMLGGFAFPAAAEVRFGNNVRIGGHDFSHQTFDAKRRGRIYLYDRKPRREGCVWKADGRGGQVRVCHLQRVR</sequence>
<feature type="signal peptide" evidence="1">
    <location>
        <begin position="1"/>
        <end position="34"/>
    </location>
</feature>
<evidence type="ECO:0000256" key="1">
    <source>
        <dbReference type="SAM" id="SignalP"/>
    </source>
</evidence>
<keyword evidence="1" id="KW-0732">Signal</keyword>
<dbReference type="AlphaFoldDB" id="A0A4R2GTH0"/>
<evidence type="ECO:0000313" key="3">
    <source>
        <dbReference type="Proteomes" id="UP000294881"/>
    </source>
</evidence>
<keyword evidence="3" id="KW-1185">Reference proteome</keyword>
<feature type="chain" id="PRO_5020904406" description="Beta/gamma crystallin" evidence="1">
    <location>
        <begin position="35"/>
        <end position="94"/>
    </location>
</feature>
<gene>
    <name evidence="2" type="ORF">EV666_105161</name>
</gene>
<dbReference type="RefSeq" id="WP_342635655.1">
    <property type="nucleotide sequence ID" value="NZ_JBHUNN010000002.1"/>
</dbReference>
<comment type="caution">
    <text evidence="2">The sequence shown here is derived from an EMBL/GenBank/DDBJ whole genome shotgun (WGS) entry which is preliminary data.</text>
</comment>
<organism evidence="2 3">
    <name type="scientific">Camelimonas lactis</name>
    <dbReference type="NCBI Taxonomy" id="659006"/>
    <lineage>
        <taxon>Bacteria</taxon>
        <taxon>Pseudomonadati</taxon>
        <taxon>Pseudomonadota</taxon>
        <taxon>Alphaproteobacteria</taxon>
        <taxon>Hyphomicrobiales</taxon>
        <taxon>Chelatococcaceae</taxon>
        <taxon>Camelimonas</taxon>
    </lineage>
</organism>
<dbReference type="EMBL" id="SLWL01000005">
    <property type="protein sequence ID" value="TCO13790.1"/>
    <property type="molecule type" value="Genomic_DNA"/>
</dbReference>